<gene>
    <name evidence="15" type="ORF">LSH36_3g23078</name>
</gene>
<dbReference type="GO" id="GO:0016567">
    <property type="term" value="P:protein ubiquitination"/>
    <property type="evidence" value="ECO:0007669"/>
    <property type="project" value="UniProtKB-UniRule"/>
</dbReference>
<evidence type="ECO:0000256" key="9">
    <source>
        <dbReference type="ARBA" id="ARBA00022976"/>
    </source>
</evidence>
<comment type="catalytic activity">
    <reaction evidence="1 11">
        <text>S-ubiquitinyl-[E2 ubiquitin-conjugating enzyme]-L-cysteine + [acceptor protein]-L-lysine = [E2 ubiquitin-conjugating enzyme]-L-cysteine + N(6)-ubiquitinyl-[acceptor protein]-L-lysine.</text>
        <dbReference type="EC" id="2.3.2.27"/>
    </reaction>
</comment>
<dbReference type="InterPro" id="IPR004170">
    <property type="entry name" value="WWE_dom"/>
</dbReference>
<feature type="domain" description="RING-type" evidence="13">
    <location>
        <begin position="222"/>
        <end position="276"/>
    </location>
</feature>
<dbReference type="InterPro" id="IPR018957">
    <property type="entry name" value="Znf_C3HC4_RING-type"/>
</dbReference>
<keyword evidence="6" id="KW-0677">Repeat</keyword>
<protein>
    <recommendedName>
        <fullName evidence="11">E3 ubiquitin-protein ligase</fullName>
        <ecNumber evidence="11">2.3.2.27</ecNumber>
    </recommendedName>
</protein>
<evidence type="ECO:0000256" key="6">
    <source>
        <dbReference type="ARBA" id="ARBA00022737"/>
    </source>
</evidence>
<dbReference type="InterPro" id="IPR037197">
    <property type="entry name" value="WWE_dom_sf"/>
</dbReference>
<dbReference type="Gene3D" id="3.30.40.10">
    <property type="entry name" value="Zinc/RING finger domain, C3HC4 (zinc finger)"/>
    <property type="match status" value="1"/>
</dbReference>
<dbReference type="Proteomes" id="UP001208570">
    <property type="component" value="Unassembled WGS sequence"/>
</dbReference>
<keyword evidence="16" id="KW-1185">Reference proteome</keyword>
<evidence type="ECO:0000256" key="4">
    <source>
        <dbReference type="ARBA" id="ARBA00022679"/>
    </source>
</evidence>
<keyword evidence="4 11" id="KW-0808">Transferase</keyword>
<evidence type="ECO:0000256" key="11">
    <source>
        <dbReference type="RuleBase" id="RU367105"/>
    </source>
</evidence>
<accession>A0AAD9NHF0</accession>
<feature type="region of interest" description="Disordered" evidence="12">
    <location>
        <begin position="321"/>
        <end position="344"/>
    </location>
</feature>
<dbReference type="SMART" id="SM00184">
    <property type="entry name" value="RING"/>
    <property type="match status" value="1"/>
</dbReference>
<dbReference type="AlphaFoldDB" id="A0AAD9NHF0"/>
<keyword evidence="8 11" id="KW-0862">Zinc</keyword>
<dbReference type="PROSITE" id="PS50089">
    <property type="entry name" value="ZF_RING_2"/>
    <property type="match status" value="1"/>
</dbReference>
<dbReference type="Gene3D" id="3.30.390.130">
    <property type="match status" value="1"/>
</dbReference>
<dbReference type="Gene3D" id="3.30.720.50">
    <property type="match status" value="2"/>
</dbReference>
<sequence>MATGGKREVTVWEWMDEQIIWQPYISHVSNYIEQEYQSGLKMAKSPVIPLANVDSAYNMYRVDTKHMIQEKTSTGFCRSVRRSIYTSPSPLVDGIIWEWEVKSGIWQSYNSDAAQQIESAFMKSNGSVTLNTTGLPYHVDLKSMKQINQVTGFVRSVQRRVLTIPYTANSGLSSTASRRQNHSPHRWLSNKRFKNECQTSKASDNVIDTFTSKVAKAKNEDCPICCDKMTSPSGYDYQDSTVLELSKCKHQYHRACLLKMYEMGNENGSFQCPVCKCIYGTKVGNCPPGEIKVETIPTPLPGYPQCGTIIITYNISGGIQGPEHPNPGKPFTSQGFPRRGHLPDNSLGRKVSRLLQEAWKRRLTFTIGTSVTTGEQDTVVWNEIHHKTSMENISGHGYPDPNYLDNVLEELKIHGVVDEV</sequence>
<keyword evidence="9" id="KW-0914">Notch signaling pathway</keyword>
<comment type="pathway">
    <text evidence="2 11">Protein modification; protein ubiquitination.</text>
</comment>
<proteinExistence type="inferred from homology"/>
<reference evidence="15" key="1">
    <citation type="journal article" date="2023" name="Mol. Biol. Evol.">
        <title>Third-Generation Sequencing Reveals the Adaptive Role of the Epigenome in Three Deep-Sea Polychaetes.</title>
        <authorList>
            <person name="Perez M."/>
            <person name="Aroh O."/>
            <person name="Sun Y."/>
            <person name="Lan Y."/>
            <person name="Juniper S.K."/>
            <person name="Young C.R."/>
            <person name="Angers B."/>
            <person name="Qian P.Y."/>
        </authorList>
    </citation>
    <scope>NUCLEOTIDE SEQUENCE</scope>
    <source>
        <strain evidence="15">P08H-3</strain>
    </source>
</reference>
<dbReference type="InterPro" id="IPR013083">
    <property type="entry name" value="Znf_RING/FYVE/PHD"/>
</dbReference>
<evidence type="ECO:0000256" key="1">
    <source>
        <dbReference type="ARBA" id="ARBA00000900"/>
    </source>
</evidence>
<dbReference type="PROSITE" id="PS50918">
    <property type="entry name" value="WWE"/>
    <property type="match status" value="2"/>
</dbReference>
<evidence type="ECO:0000256" key="7">
    <source>
        <dbReference type="ARBA" id="ARBA00022771"/>
    </source>
</evidence>
<comment type="similarity">
    <text evidence="3 11">Belongs to the Deltex family.</text>
</comment>
<evidence type="ECO:0000313" key="15">
    <source>
        <dbReference type="EMBL" id="KAK2170392.1"/>
    </source>
</evidence>
<evidence type="ECO:0000256" key="5">
    <source>
        <dbReference type="ARBA" id="ARBA00022723"/>
    </source>
</evidence>
<keyword evidence="7 10" id="KW-0863">Zinc-finger</keyword>
<feature type="domain" description="WWE" evidence="14">
    <location>
        <begin position="1"/>
        <end position="82"/>
    </location>
</feature>
<dbReference type="CDD" id="cd09633">
    <property type="entry name" value="Deltex_C"/>
    <property type="match status" value="1"/>
</dbReference>
<dbReference type="SMART" id="SM00678">
    <property type="entry name" value="WWE"/>
    <property type="match status" value="2"/>
</dbReference>
<dbReference type="GO" id="GO:0005737">
    <property type="term" value="C:cytoplasm"/>
    <property type="evidence" value="ECO:0007669"/>
    <property type="project" value="UniProtKB-SubCell"/>
</dbReference>
<dbReference type="SUPFAM" id="SSF117839">
    <property type="entry name" value="WWE domain"/>
    <property type="match status" value="2"/>
</dbReference>
<organism evidence="15 16">
    <name type="scientific">Paralvinella palmiformis</name>
    <dbReference type="NCBI Taxonomy" id="53620"/>
    <lineage>
        <taxon>Eukaryota</taxon>
        <taxon>Metazoa</taxon>
        <taxon>Spiralia</taxon>
        <taxon>Lophotrochozoa</taxon>
        <taxon>Annelida</taxon>
        <taxon>Polychaeta</taxon>
        <taxon>Sedentaria</taxon>
        <taxon>Canalipalpata</taxon>
        <taxon>Terebellida</taxon>
        <taxon>Terebelliformia</taxon>
        <taxon>Alvinellidae</taxon>
        <taxon>Paralvinella</taxon>
    </lineage>
</organism>
<keyword evidence="11" id="KW-0963">Cytoplasm</keyword>
<dbReference type="Pfam" id="PF00097">
    <property type="entry name" value="zf-C3HC4"/>
    <property type="match status" value="1"/>
</dbReference>
<evidence type="ECO:0000259" key="14">
    <source>
        <dbReference type="PROSITE" id="PS50918"/>
    </source>
</evidence>
<dbReference type="InterPro" id="IPR001841">
    <property type="entry name" value="Znf_RING"/>
</dbReference>
<dbReference type="EC" id="2.3.2.27" evidence="11"/>
<comment type="subcellular location">
    <subcellularLocation>
        <location evidence="11">Cytoplasm</location>
    </subcellularLocation>
</comment>
<dbReference type="InterPro" id="IPR039398">
    <property type="entry name" value="Deltex_fam"/>
</dbReference>
<evidence type="ECO:0000256" key="12">
    <source>
        <dbReference type="SAM" id="MobiDB-lite"/>
    </source>
</evidence>
<dbReference type="FunFam" id="3.30.390.130:FF:000001">
    <property type="entry name" value="Probable E3 ubiquitin-protein ligase DTX3"/>
    <property type="match status" value="1"/>
</dbReference>
<evidence type="ECO:0000259" key="13">
    <source>
        <dbReference type="PROSITE" id="PS50089"/>
    </source>
</evidence>
<comment type="caution">
    <text evidence="15">The sequence shown here is derived from an EMBL/GenBank/DDBJ whole genome shotgun (WGS) entry which is preliminary data.</text>
</comment>
<dbReference type="SUPFAM" id="SSF57850">
    <property type="entry name" value="RING/U-box"/>
    <property type="match status" value="1"/>
</dbReference>
<dbReference type="GO" id="GO:0008270">
    <property type="term" value="F:zinc ion binding"/>
    <property type="evidence" value="ECO:0007669"/>
    <property type="project" value="UniProtKB-KW"/>
</dbReference>
<dbReference type="Pfam" id="PF02825">
    <property type="entry name" value="WWE"/>
    <property type="match status" value="2"/>
</dbReference>
<dbReference type="EMBL" id="JAODUP010000003">
    <property type="protein sequence ID" value="KAK2170392.1"/>
    <property type="molecule type" value="Genomic_DNA"/>
</dbReference>
<evidence type="ECO:0000256" key="3">
    <source>
        <dbReference type="ARBA" id="ARBA00009413"/>
    </source>
</evidence>
<dbReference type="GO" id="GO:0007219">
    <property type="term" value="P:Notch signaling pathway"/>
    <property type="evidence" value="ECO:0007669"/>
    <property type="project" value="UniProtKB-KW"/>
</dbReference>
<evidence type="ECO:0000256" key="2">
    <source>
        <dbReference type="ARBA" id="ARBA00004906"/>
    </source>
</evidence>
<dbReference type="GO" id="GO:0061630">
    <property type="term" value="F:ubiquitin protein ligase activity"/>
    <property type="evidence" value="ECO:0007669"/>
    <property type="project" value="UniProtKB-UniRule"/>
</dbReference>
<evidence type="ECO:0000313" key="16">
    <source>
        <dbReference type="Proteomes" id="UP001208570"/>
    </source>
</evidence>
<evidence type="ECO:0000256" key="8">
    <source>
        <dbReference type="ARBA" id="ARBA00022833"/>
    </source>
</evidence>
<dbReference type="InterPro" id="IPR018123">
    <property type="entry name" value="WWE-dom_subgr"/>
</dbReference>
<dbReference type="PANTHER" id="PTHR12622">
    <property type="entry name" value="DELTEX-RELATED"/>
    <property type="match status" value="1"/>
</dbReference>
<keyword evidence="5 11" id="KW-0479">Metal-binding</keyword>
<evidence type="ECO:0000256" key="10">
    <source>
        <dbReference type="PROSITE-ProRule" id="PRU00175"/>
    </source>
</evidence>
<dbReference type="InterPro" id="IPR039396">
    <property type="entry name" value="Deltex_C"/>
</dbReference>
<feature type="domain" description="WWE" evidence="14">
    <location>
        <begin position="83"/>
        <end position="159"/>
    </location>
</feature>
<name>A0AAD9NHF0_9ANNE</name>
<dbReference type="Pfam" id="PF18102">
    <property type="entry name" value="DTC"/>
    <property type="match status" value="1"/>
</dbReference>
<dbReference type="InterPro" id="IPR039399">
    <property type="entry name" value="Deltex_C_sf"/>
</dbReference>